<dbReference type="PANTHER" id="PTHR10457:SF7">
    <property type="entry name" value="GALACTOKINASE-RELATED"/>
    <property type="match status" value="1"/>
</dbReference>
<dbReference type="EMBL" id="MTBP01000002">
    <property type="protein sequence ID" value="POM25297.1"/>
    <property type="molecule type" value="Genomic_DNA"/>
</dbReference>
<dbReference type="InterPro" id="IPR013750">
    <property type="entry name" value="GHMP_kinase_C_dom"/>
</dbReference>
<evidence type="ECO:0000313" key="9">
    <source>
        <dbReference type="Proteomes" id="UP000242367"/>
    </source>
</evidence>
<dbReference type="GO" id="GO:0004335">
    <property type="term" value="F:galactokinase activity"/>
    <property type="evidence" value="ECO:0007669"/>
    <property type="project" value="UniProtKB-EC"/>
</dbReference>
<evidence type="ECO:0000256" key="2">
    <source>
        <dbReference type="ARBA" id="ARBA00022679"/>
    </source>
</evidence>
<gene>
    <name evidence="8" type="primary">galK_2</name>
    <name evidence="8" type="ORF">BTM25_39410</name>
</gene>
<evidence type="ECO:0000256" key="1">
    <source>
        <dbReference type="ARBA" id="ARBA00006566"/>
    </source>
</evidence>
<dbReference type="EC" id="2.7.1.6" evidence="8"/>
<keyword evidence="5" id="KW-0067">ATP-binding</keyword>
<dbReference type="Gene3D" id="3.30.70.890">
    <property type="entry name" value="GHMP kinase, C-terminal domain"/>
    <property type="match status" value="1"/>
</dbReference>
<dbReference type="InterPro" id="IPR036554">
    <property type="entry name" value="GHMP_kinase_C_sf"/>
</dbReference>
<feature type="domain" description="GHMP kinase C-terminal" evidence="7">
    <location>
        <begin position="210"/>
        <end position="287"/>
    </location>
</feature>
<evidence type="ECO:0000259" key="7">
    <source>
        <dbReference type="Pfam" id="PF08544"/>
    </source>
</evidence>
<reference evidence="8 9" key="1">
    <citation type="journal article" date="2017" name="Chemistry">
        <title>Isolation, Biosynthesis and Chemical Modifications of Rubterolones A-F: Rare Tropolone Alkaloids from Actinomadura sp. 5-2.</title>
        <authorList>
            <person name="Guo H."/>
            <person name="Benndorf R."/>
            <person name="Leichnitz D."/>
            <person name="Klassen J.L."/>
            <person name="Vollmers J."/>
            <person name="Gorls H."/>
            <person name="Steinacker M."/>
            <person name="Weigel C."/>
            <person name="Dahse H.M."/>
            <person name="Kaster A.K."/>
            <person name="de Beer Z.W."/>
            <person name="Poulsen M."/>
            <person name="Beemelmanns C."/>
        </authorList>
    </citation>
    <scope>NUCLEOTIDE SEQUENCE [LARGE SCALE GENOMIC DNA]</scope>
    <source>
        <strain evidence="8 9">5-2</strain>
    </source>
</reference>
<sequence>MGRASAQPVRACLAGEDLDWLGGRSVCVALDLCTVVRIGAPDPDAPGRIPVQPWAGQIWDFLRTRLPGLDAAPPATWACGRAPLAGGLSSSTALILGLFEAFAAQWVDAATLVRWAYEFEFAIFNGGGMDHLAIALGGVTLLRGRAEGLPAQAGHVAFPAEWVVLVVDSGTSKDTRDHIRFVRDQVAARDPGLARYVRTADAAGDAVWRAIGRRDLAALADGIETAHTVMRDCQRMSTPRLERIRALAWEMARVRLKVTGAGGGGALVGVCARADAGPVARVLDERFAAEVPGARTLVVEAAAPRHGVASGKAGEYS</sequence>
<dbReference type="Pfam" id="PF08544">
    <property type="entry name" value="GHMP_kinases_C"/>
    <property type="match status" value="1"/>
</dbReference>
<protein>
    <submittedName>
        <fullName evidence="8">Galactokinase</fullName>
        <ecNumber evidence="8">2.7.1.6</ecNumber>
    </submittedName>
</protein>
<comment type="similarity">
    <text evidence="1">Belongs to the GHMP kinase family. GalK subfamily.</text>
</comment>
<dbReference type="GO" id="GO:0006012">
    <property type="term" value="P:galactose metabolic process"/>
    <property type="evidence" value="ECO:0007669"/>
    <property type="project" value="TreeGrafter"/>
</dbReference>
<evidence type="ECO:0000256" key="4">
    <source>
        <dbReference type="ARBA" id="ARBA00022777"/>
    </source>
</evidence>
<dbReference type="GO" id="GO:0005524">
    <property type="term" value="F:ATP binding"/>
    <property type="evidence" value="ECO:0007669"/>
    <property type="project" value="UniProtKB-KW"/>
</dbReference>
<keyword evidence="4 8" id="KW-0418">Kinase</keyword>
<dbReference type="AlphaFoldDB" id="A0A2P4UJR3"/>
<evidence type="ECO:0000259" key="6">
    <source>
        <dbReference type="Pfam" id="PF00288"/>
    </source>
</evidence>
<dbReference type="GO" id="GO:0005829">
    <property type="term" value="C:cytosol"/>
    <property type="evidence" value="ECO:0007669"/>
    <property type="project" value="TreeGrafter"/>
</dbReference>
<dbReference type="InterPro" id="IPR006204">
    <property type="entry name" value="GHMP_kinase_N_dom"/>
</dbReference>
<evidence type="ECO:0000256" key="5">
    <source>
        <dbReference type="ARBA" id="ARBA00022840"/>
    </source>
</evidence>
<keyword evidence="2 8" id="KW-0808">Transferase</keyword>
<organism evidence="8 9">
    <name type="scientific">Actinomadura rubteroloni</name>
    <dbReference type="NCBI Taxonomy" id="1926885"/>
    <lineage>
        <taxon>Bacteria</taxon>
        <taxon>Bacillati</taxon>
        <taxon>Actinomycetota</taxon>
        <taxon>Actinomycetes</taxon>
        <taxon>Streptosporangiales</taxon>
        <taxon>Thermomonosporaceae</taxon>
        <taxon>Actinomadura</taxon>
    </lineage>
</organism>
<comment type="caution">
    <text evidence="8">The sequence shown here is derived from an EMBL/GenBank/DDBJ whole genome shotgun (WGS) entry which is preliminary data.</text>
</comment>
<dbReference type="PRINTS" id="PR00959">
    <property type="entry name" value="MEVGALKINASE"/>
</dbReference>
<feature type="domain" description="GHMP kinase N-terminal" evidence="6">
    <location>
        <begin position="81"/>
        <end position="138"/>
    </location>
</feature>
<proteinExistence type="inferred from homology"/>
<evidence type="ECO:0000256" key="3">
    <source>
        <dbReference type="ARBA" id="ARBA00022741"/>
    </source>
</evidence>
<dbReference type="Proteomes" id="UP000242367">
    <property type="component" value="Unassembled WGS sequence"/>
</dbReference>
<dbReference type="RefSeq" id="WP_168212166.1">
    <property type="nucleotide sequence ID" value="NZ_MTBP01000002.1"/>
</dbReference>
<keyword evidence="3" id="KW-0547">Nucleotide-binding</keyword>
<dbReference type="Gene3D" id="3.30.230.10">
    <property type="match status" value="1"/>
</dbReference>
<dbReference type="PANTHER" id="PTHR10457">
    <property type="entry name" value="MEVALONATE KINASE/GALACTOKINASE"/>
    <property type="match status" value="1"/>
</dbReference>
<dbReference type="Pfam" id="PF00288">
    <property type="entry name" value="GHMP_kinases_N"/>
    <property type="match status" value="1"/>
</dbReference>
<dbReference type="InterPro" id="IPR014721">
    <property type="entry name" value="Ribsml_uS5_D2-typ_fold_subgr"/>
</dbReference>
<accession>A0A2P4UJR3</accession>
<evidence type="ECO:0000313" key="8">
    <source>
        <dbReference type="EMBL" id="POM25297.1"/>
    </source>
</evidence>
<keyword evidence="9" id="KW-1185">Reference proteome</keyword>
<dbReference type="SUPFAM" id="SSF55060">
    <property type="entry name" value="GHMP Kinase, C-terminal domain"/>
    <property type="match status" value="1"/>
</dbReference>
<dbReference type="SUPFAM" id="SSF54211">
    <property type="entry name" value="Ribosomal protein S5 domain 2-like"/>
    <property type="match status" value="1"/>
</dbReference>
<dbReference type="InterPro" id="IPR020568">
    <property type="entry name" value="Ribosomal_Su5_D2-typ_SF"/>
</dbReference>
<name>A0A2P4UJR3_9ACTN</name>